<dbReference type="Pfam" id="PF02263">
    <property type="entry name" value="GBP"/>
    <property type="match status" value="1"/>
</dbReference>
<dbReference type="CDD" id="cd00198">
    <property type="entry name" value="vWFA"/>
    <property type="match status" value="1"/>
</dbReference>
<dbReference type="GO" id="GO:0003924">
    <property type="term" value="F:GTPase activity"/>
    <property type="evidence" value="ECO:0007669"/>
    <property type="project" value="InterPro"/>
</dbReference>
<evidence type="ECO:0000313" key="4">
    <source>
        <dbReference type="Proteomes" id="UP000703269"/>
    </source>
</evidence>
<dbReference type="Gene3D" id="3.40.50.410">
    <property type="entry name" value="von Willebrand factor, type A domain"/>
    <property type="match status" value="1"/>
</dbReference>
<dbReference type="InterPro" id="IPR002035">
    <property type="entry name" value="VWF_A"/>
</dbReference>
<sequence length="2152" mass="239417">MHVPFTLPSEAARTASIASERTNSEQGPPRHRPHPPRVVPSTPPDIVTTIPGLYRILDLVSEQGSGGLVDKVIISQDSFGRFANDICPGAYQSMTHVNFKALDDMSLRPIGLYGPRPEIVRYIRDLNLVSRATAQVLLAGKDDMPSAKALRSGLYLLRDALQDVVYVIFWPQDTTWNDDTVSSVARNRATFMRYLSKIADQIVALVPDSYSSEMVLAVEATANSGDPDDDDDDDAGRLFTFKVKKTREEQENVIASDGFQMFNLRLGSQRLPDESAVPPELIHPRLVSGETSLGIMSVGYEPAKVENRAKNEEFHKTRLLDFIKRGSFVLANYLSEDAFEILVKLGLPAFAEDDYRLLTEHRDAILADVNAEESNVVGRLNNTLNDQNPLLVDALHAEAADVVTRMFSIFTVEDLRPAYAAPVNHMKAAELLETLSQFHSDIRKYRRDLSSDYRLKAVQTKGFSALKEKILRIEAQGGSPADQSQADERSALSTGFAKAASISKAVFGSGGAPFPRLMSDTDFLRELPMIVERFPELAAEAQEARSIVRQHFVSKISDAANRIARKIEDLQRNECRSQLQNRRKYSVTAARDDSRKAFIETCQHTFVRDPNSVFTIEDIRSVYSAWSRIESFRLTGVEQWTNAASLKHTISLFQVTETDKHAMQLDKAHVPNPRLANSYPFSITLHHRILFIQLLQDSRCLLVLRNESKGDVSIYLERLLDLDNAVKSSRAKKSLSADKVQGELLFSFDETKRIVTVCTVEKLHIHAFVFDEHFRNLQGLGSTVELVNWYEPGIVLTHMIFRCGADEELLLVDNTDRARILSLTTRQFRPASLQLSCRPQELKSSPDGSCFFAVEALPDRMNLQAYHWASFGSTQGISVELPAIAVDSIEVTSFVERTRCHVVALDIASATMRSKALLISHKSTELTFGADERNDQKHRGQKTTVHNSLIDVYRDVWTRFPVVAALRRHTFKTSQREPHSLTFVSSLPSGLWSTYWRDMITTFVRVTRKLVDNELSNIVLAEMTYSAFMKQGTRGISRLRAGEWLVDILCLIPIHVAVARDNRFVPLKDGMWSPDFERALLGATVEQVVDKLSFGWYESIFQSYMATKPVRVVSSMGEQSVGKSFALNHLADTSFAGSAMRTTEGVWMSVTLTDECLVVALDFEGVHSIERSAQEDSLLVLFNTAISNLVLFRNNFALSRDIAGLFQSFQSSAMVLDPAANPSLFQSELVIIIKDVVDSDMREITKEFSLKFQQIVQAEQEENFISRLHGGRLAIIPWPVIESQQFYTLFNTVKTRLNKQPVSHRKAGIFLQTMKTLMAKLKTNDWGALDQNLATHRALHLQSILPLALQFGGSEIEPEIEPLKDIDNGAPLTLPHGVTLAFYLPAADGAEDVVTSDRCLDTLRKSWDQFDSRNGTGDRDWIDSLDQHLEGCVVARIEDVQYWLDVNTARFNSDAATFQALRRQFEALAVALRAGVQLCKLQCAECQLFCVKSRHHDGGHDCGTSHHCSQACAFPDDHDGEAATCGLPAGHSGRHICDISLHLCGQPCRLSGKGGCLGRCAKVVNHAEDEDHQCPAAAHECGMPCSLREVQLPDGSIFNCPELCHISSEQPHTEHVCQQQSCPLFCQLCRRLCSESDHFHGLHENALHLCGQEHDCAASCQSPGICRIETTPQSVEATFTGRHDTFQYTKYTQESKRLQCIVSIPPGVLQHEGPHMHSIDTKAFHFCETRCQNCGYFCTLPLGHPQQEHETSHGSMSRTQWAVDGPDGSIIEVNGRKFGSNDDGAPLLCSMICQQMGRHVHVEYCRTPEGQACSGSGLQHCTTRMVPEPSKAKDFVSHELYWKRTGFKDPYSHDDRDVFGKCDAMCSGKEHQGDANNPAQPSYCTLPIFHVPLKLANTAPGGVGYVSGDGHHFGCRNPVLLQQAFHVIFVIDRSSSMGCNDKKPLNDTPTTARIAGRHNNRTGAVYSSLYAFWSARHAVVTGSASRRDAYSVILFNHGNQQILANDFTSTPDRLLDLVLPHGAGGGTNYTQALQVARTVMERNWSTERAPVIVFLSDGECGVDDSVTRDLARRAIALGRALSFHAVSFGPHNSVLRRMTDIASDVQKSAPPDPMHPPVPSSYVEALDSVRLAEGFVGIAQSLTRPRGGLMHR</sequence>
<dbReference type="Proteomes" id="UP000703269">
    <property type="component" value="Unassembled WGS sequence"/>
</dbReference>
<dbReference type="SMART" id="SM00327">
    <property type="entry name" value="VWA"/>
    <property type="match status" value="1"/>
</dbReference>
<dbReference type="InterPro" id="IPR036465">
    <property type="entry name" value="vWFA_dom_sf"/>
</dbReference>
<protein>
    <submittedName>
        <fullName evidence="3">VWFA domain-containing protein</fullName>
    </submittedName>
</protein>
<evidence type="ECO:0000313" key="3">
    <source>
        <dbReference type="EMBL" id="GJE84334.1"/>
    </source>
</evidence>
<dbReference type="InterPro" id="IPR027417">
    <property type="entry name" value="P-loop_NTPase"/>
</dbReference>
<dbReference type="InterPro" id="IPR015894">
    <property type="entry name" value="Guanylate-bd_N"/>
</dbReference>
<dbReference type="Gene3D" id="3.40.50.300">
    <property type="entry name" value="P-loop containing nucleotide triphosphate hydrolases"/>
    <property type="match status" value="1"/>
</dbReference>
<organism evidence="3 4">
    <name type="scientific">Phanerochaete sordida</name>
    <dbReference type="NCBI Taxonomy" id="48140"/>
    <lineage>
        <taxon>Eukaryota</taxon>
        <taxon>Fungi</taxon>
        <taxon>Dikarya</taxon>
        <taxon>Basidiomycota</taxon>
        <taxon>Agaricomycotina</taxon>
        <taxon>Agaricomycetes</taxon>
        <taxon>Polyporales</taxon>
        <taxon>Phanerochaetaceae</taxon>
        <taxon>Phanerochaete</taxon>
    </lineage>
</organism>
<feature type="region of interest" description="Disordered" evidence="1">
    <location>
        <begin position="1"/>
        <end position="44"/>
    </location>
</feature>
<accession>A0A9P3FY43</accession>
<dbReference type="Pfam" id="PF13519">
    <property type="entry name" value="VWA_2"/>
    <property type="match status" value="1"/>
</dbReference>
<feature type="domain" description="VWFA" evidence="2">
    <location>
        <begin position="1926"/>
        <end position="2142"/>
    </location>
</feature>
<feature type="compositionally biased region" description="Polar residues" evidence="1">
    <location>
        <begin position="16"/>
        <end position="26"/>
    </location>
</feature>
<comment type="caution">
    <text evidence="3">The sequence shown here is derived from an EMBL/GenBank/DDBJ whole genome shotgun (WGS) entry which is preliminary data.</text>
</comment>
<dbReference type="PANTHER" id="PTHR22796:SF1">
    <property type="entry name" value="VWFA DOMAIN-CONTAINING PROTEIN"/>
    <property type="match status" value="1"/>
</dbReference>
<proteinExistence type="predicted"/>
<keyword evidence="4" id="KW-1185">Reference proteome</keyword>
<dbReference type="PROSITE" id="PS50234">
    <property type="entry name" value="VWFA"/>
    <property type="match status" value="1"/>
</dbReference>
<reference evidence="3 4" key="1">
    <citation type="submission" date="2021-08" db="EMBL/GenBank/DDBJ databases">
        <title>Draft Genome Sequence of Phanerochaete sordida strain YK-624.</title>
        <authorList>
            <person name="Mori T."/>
            <person name="Dohra H."/>
            <person name="Suzuki T."/>
            <person name="Kawagishi H."/>
            <person name="Hirai H."/>
        </authorList>
    </citation>
    <scope>NUCLEOTIDE SEQUENCE [LARGE SCALE GENOMIC DNA]</scope>
    <source>
        <strain evidence="3 4">YK-624</strain>
    </source>
</reference>
<dbReference type="PANTHER" id="PTHR22796">
    <property type="entry name" value="URG4-RELATED"/>
    <property type="match status" value="1"/>
</dbReference>
<dbReference type="SUPFAM" id="SSF52540">
    <property type="entry name" value="P-loop containing nucleoside triphosphate hydrolases"/>
    <property type="match status" value="1"/>
</dbReference>
<dbReference type="GO" id="GO:0005525">
    <property type="term" value="F:GTP binding"/>
    <property type="evidence" value="ECO:0007669"/>
    <property type="project" value="InterPro"/>
</dbReference>
<dbReference type="SUPFAM" id="SSF53300">
    <property type="entry name" value="vWA-like"/>
    <property type="match status" value="1"/>
</dbReference>
<dbReference type="OrthoDB" id="2343366at2759"/>
<dbReference type="EMBL" id="BPQB01000001">
    <property type="protein sequence ID" value="GJE84334.1"/>
    <property type="molecule type" value="Genomic_DNA"/>
</dbReference>
<name>A0A9P3FY43_9APHY</name>
<evidence type="ECO:0000259" key="2">
    <source>
        <dbReference type="PROSITE" id="PS50234"/>
    </source>
</evidence>
<evidence type="ECO:0000256" key="1">
    <source>
        <dbReference type="SAM" id="MobiDB-lite"/>
    </source>
</evidence>
<gene>
    <name evidence="3" type="ORF">PsYK624_004100</name>
</gene>